<dbReference type="InterPro" id="IPR045711">
    <property type="entry name" value="GH123-like_N"/>
</dbReference>
<sequence length="1294" mass="145344">MSQSPTVDGVIDPEEWKEAVEIGGAVDQSTDLIIPRPGSFYLAWDPEHIYMAFRTYIREGYKPEIAAGRSQGQAYIWDEGMELGFQPLGMNRAPGNAGTSYKFFLNALGFYGDTARVALGQQSKSWSPKFESNARITEPGTAPNGGSWLEVEFSGSIEDFELIGPNQAGDRWNLMLGINHFPKWMQARIPAVGAYLNPDGYSQGILVENTPVAKMSMDSLANLASDGTASMKVEIYNPTTEPIDARVDVEVGKSISRKEVLTVAPGASASFELNEKLPEEEESGSVNLEVSYEGGSLMTYNAFFEVGKYERMLRPVAPRDPTKFSFDGRFNPDRSWLHVKADAYYLPDPDQADSLEFTVIKDGSSEPVYRGTLEEMANWYFQDIVELPELEVGDYRIEGELVLKDGTTLGPVVTKFEKKDEAKEFARWWGKTYGDIERVLPPYTEIEKGKVDDSSVTYSPLGRKYSLNALGLPTALDSAGGSVLSAPARVVVVADGEEISIPIGAPEISVEKDWKIEFTGSAQGAGLDFEAKGWLEQDGLVYVDLTYQPRDGKSVMIDSMRIEYPLSEKDADGLLCVGPGENYSSRSTILLDNEKEGSLWSTHDTGVSGSQMTVGSFYPTVWIGSERRGFLWWADNDKGWVQANDVPAHEVVRQDGDVVLINHIVGRPIELNEPKTIAFSYLATPFRPLVQGFRTTQSTEDGTFFGPFRGVRDDSKTGEPVFVHRGGLGHVNWIHPESRYPEEWDQLWEQQRTVGIPGTRYMAAEEYAREWQWRDPYKARAGTNLTHMSFQIMGYGRKSLENETYEYFGAAWEGSLDTWNDSYIDYAMSLFDSAFKKGGVLSTYWDLAFPILFEDPLSGLSYFLPDGRVQKGYNGWNIRRFMMRLHALQYDSGLVPGANGLHSSNAYLTVAMPWADAVLDGERNWELDTTDLDWIDVMPIERMRSMSVSANWGVSICWMANMFSRDPGKIVENKRIQGQWVWMHDSWLNPYIPQLGSMPEQVLDFGVNDRDTVYHPYWRNHLASSSNEDILVSVWEMEGRVMLGILNYDKNHPQSADIEIDFEELGLEPNQVVSTRLWSDEMGWERRDQNRMRSLERDYEKALAKAEKRGGPVPAKPDMEPREYPLSIASTELEGDTLKVRDLAGHRLILVGLSAPEPASVERAKSSLPEWAKEDLIVKLNNDGFVDARTQYLADDLPGISGEDAEVTVTMWQLPDRILLTVFNNGERPKDVDLGVDLDALNLVPELPWQEFVGIRQIQAEEGAPQPDLDFYGRSLSLRKLSPDAGRVVSIRRF</sequence>
<dbReference type="RefSeq" id="WP_185693821.1">
    <property type="nucleotide sequence ID" value="NZ_JACHVA010000123.1"/>
</dbReference>
<evidence type="ECO:0000313" key="3">
    <source>
        <dbReference type="Proteomes" id="UP000525652"/>
    </source>
</evidence>
<accession>A0A7X1E5I8</accession>
<reference evidence="2 3" key="1">
    <citation type="submission" date="2020-07" db="EMBL/GenBank/DDBJ databases">
        <authorList>
            <person name="Feng X."/>
        </authorList>
    </citation>
    <scope>NUCLEOTIDE SEQUENCE [LARGE SCALE GENOMIC DNA]</scope>
    <source>
        <strain evidence="2 3">JCM14086</strain>
    </source>
</reference>
<keyword evidence="3" id="KW-1185">Reference proteome</keyword>
<dbReference type="Gene3D" id="2.60.40.1190">
    <property type="match status" value="1"/>
</dbReference>
<name>A0A7X1E5I8_9BACT</name>
<protein>
    <recommendedName>
        <fullName evidence="1">Glycoside hydrolase 123-like N-terminal domain-containing protein</fullName>
    </recommendedName>
</protein>
<dbReference type="Proteomes" id="UP000525652">
    <property type="component" value="Unassembled WGS sequence"/>
</dbReference>
<dbReference type="Pfam" id="PF19543">
    <property type="entry name" value="GH123_N"/>
    <property type="match status" value="1"/>
</dbReference>
<dbReference type="EMBL" id="JACHVA010000123">
    <property type="protein sequence ID" value="MBC2603184.1"/>
    <property type="molecule type" value="Genomic_DNA"/>
</dbReference>
<evidence type="ECO:0000259" key="1">
    <source>
        <dbReference type="Pfam" id="PF19543"/>
    </source>
</evidence>
<comment type="caution">
    <text evidence="2">The sequence shown here is derived from an EMBL/GenBank/DDBJ whole genome shotgun (WGS) entry which is preliminary data.</text>
</comment>
<feature type="domain" description="Glycoside hydrolase 123-like N-terminal" evidence="1">
    <location>
        <begin position="427"/>
        <end position="690"/>
    </location>
</feature>
<proteinExistence type="predicted"/>
<organism evidence="2 3">
    <name type="scientific">Puniceicoccus vermicola</name>
    <dbReference type="NCBI Taxonomy" id="388746"/>
    <lineage>
        <taxon>Bacteria</taxon>
        <taxon>Pseudomonadati</taxon>
        <taxon>Verrucomicrobiota</taxon>
        <taxon>Opitutia</taxon>
        <taxon>Puniceicoccales</taxon>
        <taxon>Puniceicoccaceae</taxon>
        <taxon>Puniceicoccus</taxon>
    </lineage>
</organism>
<dbReference type="SUPFAM" id="SSF49344">
    <property type="entry name" value="CBD9-like"/>
    <property type="match status" value="1"/>
</dbReference>
<evidence type="ECO:0000313" key="2">
    <source>
        <dbReference type="EMBL" id="MBC2603184.1"/>
    </source>
</evidence>
<gene>
    <name evidence="2" type="ORF">H5P30_15485</name>
</gene>